<feature type="compositionally biased region" description="Polar residues" evidence="2">
    <location>
        <begin position="732"/>
        <end position="747"/>
    </location>
</feature>
<proteinExistence type="predicted"/>
<feature type="compositionally biased region" description="Polar residues" evidence="2">
    <location>
        <begin position="161"/>
        <end position="174"/>
    </location>
</feature>
<feature type="compositionally biased region" description="Basic and acidic residues" evidence="2">
    <location>
        <begin position="753"/>
        <end position="763"/>
    </location>
</feature>
<evidence type="ECO:0000256" key="1">
    <source>
        <dbReference type="SAM" id="Coils"/>
    </source>
</evidence>
<feature type="compositionally biased region" description="Polar residues" evidence="2">
    <location>
        <begin position="66"/>
        <end position="77"/>
    </location>
</feature>
<evidence type="ECO:0000313" key="4">
    <source>
        <dbReference type="Proteomes" id="UP001159428"/>
    </source>
</evidence>
<reference evidence="3 4" key="1">
    <citation type="submission" date="2022-05" db="EMBL/GenBank/DDBJ databases">
        <authorList>
            <consortium name="Genoscope - CEA"/>
            <person name="William W."/>
        </authorList>
    </citation>
    <scope>NUCLEOTIDE SEQUENCE [LARGE SCALE GENOMIC DNA]</scope>
</reference>
<feature type="region of interest" description="Disordered" evidence="2">
    <location>
        <begin position="785"/>
        <end position="846"/>
    </location>
</feature>
<sequence length="1150" mass="129974">MSLEEVSQRPSSASSKEHIYSTEREASSRLTARLERSVNKRSRAKHRVNYHDSSAPSRRREPHQDYGQSNNMESGNQRAHRENDRSLRKVPPFYDHRQDGSQQFYRKSDTGDMRKHGRPQSWYGAESPERKFKERPQSIHEISLDRNNQKNNCIPGRDYHSFSNDTRSSKSGYKSTGFRDRRSRHFELSRSLSSSFSSQVGSSADEGERDRHGVDSAYDMTERSPYGSLVLRRFSQSSLSSSSASWQQSTNSLSHHAVRGHGGSGSQGTSSPDKFHRHRDHQRQTVHKEVYLKQSPKISEHISTTNATFISAAPVTQYSGHAIRVNAQPHRSHNSHVFVQATPYSSGHHVTTSVPSRLYNHNVTDSANNVSQVYPSVTQVSSTPTQSPRNSWTRDDEDTTGQLSPSVKDLAKRFSGEFSTESFEELHEMNDRERRRVKAQTWPKFAYVHSPKDRITHGEQDHGHEVAPPKPPYPQSLVEDMAVVETTIESRISRNEADGPLRAPDKGYTLTAHGQWSYINGSVSADMLATHRLSLQELIKLHENEIAKHAKSAKATAHAQIYLKRPVNEKARNAQSPQTSPRELSRDGNWAGSSPTAHKQFSVVNRVVDGKQAVSQYEPVERTPIKVIEVTDKGGTPSVNSEIRERSPIKGKRHRTIGVVGFRQQIDRVTEEKAENKPKRHTAIGIVSVKAVDTLERQLVKEETCVVSHAGYGVNKIPEKGLESLDSEQRNNNVVLNQDSRQPPTSTRVKKRKEFDRTGRTDLEDKDIHDEVFERNETSIQFVRSEGVVQTRPESEHNRERKTARSEELTKGEGLTRITVASSEKPGQPVEPISTQSTSLRNDGRTWNVPVSGRAHNYPKPYAMSKAVPVAQVSPVSPALELSSRANLTKDNFTEPLPLSKSQSAREMYETRLALWNLYPPDTSPAIHSSETSGNTPLDEKIGVETERNNLGSIKALDAPEDRMIHDNETKNEPRGFARPNLEEYYSKFIEKLKNENKELIAKYEMEKRELRQKYEEQRKVANAYQKLEDRYRRRVHELQEALAGCTCQSPFVNQNHVKAPQSVTTRSDKEGDRSIVSSIKGLKTLDDLEDWLSENSKDNSASRKNNNTESRNSLISSSSDMTGTASAWDELYDRLRATGEIDVENGTHV</sequence>
<feature type="region of interest" description="Disordered" evidence="2">
    <location>
        <begin position="374"/>
        <end position="404"/>
    </location>
</feature>
<feature type="compositionally biased region" description="Polar residues" evidence="2">
    <location>
        <begin position="1103"/>
        <end position="1122"/>
    </location>
</feature>
<accession>A0AAU9XFI9</accession>
<feature type="compositionally biased region" description="Low complexity" evidence="2">
    <location>
        <begin position="189"/>
        <end position="203"/>
    </location>
</feature>
<dbReference type="AlphaFoldDB" id="A0AAU9XFI9"/>
<feature type="compositionally biased region" description="Basic and acidic residues" evidence="2">
    <location>
        <begin position="15"/>
        <end position="38"/>
    </location>
</feature>
<feature type="compositionally biased region" description="Basic and acidic residues" evidence="2">
    <location>
        <begin position="793"/>
        <end position="811"/>
    </location>
</feature>
<feature type="region of interest" description="Disordered" evidence="2">
    <location>
        <begin position="245"/>
        <end position="288"/>
    </location>
</feature>
<feature type="compositionally biased region" description="Basic and acidic residues" evidence="2">
    <location>
        <begin position="177"/>
        <end position="188"/>
    </location>
</feature>
<protein>
    <submittedName>
        <fullName evidence="3">Uncharacterized protein</fullName>
    </submittedName>
</protein>
<feature type="compositionally biased region" description="Basic residues" evidence="2">
    <location>
        <begin position="39"/>
        <end position="48"/>
    </location>
</feature>
<dbReference type="EMBL" id="CALNXJ010000041">
    <property type="protein sequence ID" value="CAH3146233.1"/>
    <property type="molecule type" value="Genomic_DNA"/>
</dbReference>
<gene>
    <name evidence="3" type="ORF">PMEA_00022889</name>
</gene>
<feature type="compositionally biased region" description="Basic and acidic residues" evidence="2">
    <location>
        <begin position="127"/>
        <end position="148"/>
    </location>
</feature>
<feature type="region of interest" description="Disordered" evidence="2">
    <location>
        <begin position="732"/>
        <end position="763"/>
    </location>
</feature>
<keyword evidence="4" id="KW-1185">Reference proteome</keyword>
<name>A0AAU9XFI9_9CNID</name>
<feature type="region of interest" description="Disordered" evidence="2">
    <location>
        <begin position="1"/>
        <end position="220"/>
    </location>
</feature>
<organism evidence="3 4">
    <name type="scientific">Pocillopora meandrina</name>
    <dbReference type="NCBI Taxonomy" id="46732"/>
    <lineage>
        <taxon>Eukaryota</taxon>
        <taxon>Metazoa</taxon>
        <taxon>Cnidaria</taxon>
        <taxon>Anthozoa</taxon>
        <taxon>Hexacorallia</taxon>
        <taxon>Scleractinia</taxon>
        <taxon>Astrocoeniina</taxon>
        <taxon>Pocilloporidae</taxon>
        <taxon>Pocillopora</taxon>
    </lineage>
</organism>
<feature type="compositionally biased region" description="Low complexity" evidence="2">
    <location>
        <begin position="374"/>
        <end position="388"/>
    </location>
</feature>
<comment type="caution">
    <text evidence="3">The sequence shown here is derived from an EMBL/GenBank/DDBJ whole genome shotgun (WGS) entry which is preliminary data.</text>
</comment>
<evidence type="ECO:0000313" key="3">
    <source>
        <dbReference type="EMBL" id="CAH3146233.1"/>
    </source>
</evidence>
<feature type="compositionally biased region" description="Polar residues" evidence="2">
    <location>
        <begin position="573"/>
        <end position="582"/>
    </location>
</feature>
<evidence type="ECO:0000256" key="2">
    <source>
        <dbReference type="SAM" id="MobiDB-lite"/>
    </source>
</evidence>
<feature type="coiled-coil region" evidence="1">
    <location>
        <begin position="990"/>
        <end position="1042"/>
    </location>
</feature>
<dbReference type="Proteomes" id="UP001159428">
    <property type="component" value="Unassembled WGS sequence"/>
</dbReference>
<feature type="region of interest" description="Disordered" evidence="2">
    <location>
        <begin position="1096"/>
        <end position="1122"/>
    </location>
</feature>
<feature type="compositionally biased region" description="Low complexity" evidence="2">
    <location>
        <begin position="245"/>
        <end position="254"/>
    </location>
</feature>
<keyword evidence="1" id="KW-0175">Coiled coil</keyword>
<feature type="region of interest" description="Disordered" evidence="2">
    <location>
        <begin position="563"/>
        <end position="597"/>
    </location>
</feature>